<organism evidence="1 2">
    <name type="scientific">Breznakia pachnodae</name>
    <dbReference type="NCBI Taxonomy" id="265178"/>
    <lineage>
        <taxon>Bacteria</taxon>
        <taxon>Bacillati</taxon>
        <taxon>Bacillota</taxon>
        <taxon>Erysipelotrichia</taxon>
        <taxon>Erysipelotrichales</taxon>
        <taxon>Erysipelotrichaceae</taxon>
        <taxon>Breznakia</taxon>
    </lineage>
</organism>
<sequence>MVNRNKLLMDVYRWVNYKKICYSISNQRMCC</sequence>
<dbReference type="Proteomes" id="UP001230220">
    <property type="component" value="Unassembled WGS sequence"/>
</dbReference>
<accession>A0ABU0E7M9</accession>
<keyword evidence="2" id="KW-1185">Reference proteome</keyword>
<gene>
    <name evidence="1" type="ORF">J2S15_003475</name>
</gene>
<evidence type="ECO:0000313" key="1">
    <source>
        <dbReference type="EMBL" id="MDQ0362721.1"/>
    </source>
</evidence>
<reference evidence="1 2" key="1">
    <citation type="submission" date="2023-07" db="EMBL/GenBank/DDBJ databases">
        <title>Genomic Encyclopedia of Type Strains, Phase IV (KMG-IV): sequencing the most valuable type-strain genomes for metagenomic binning, comparative biology and taxonomic classification.</title>
        <authorList>
            <person name="Goeker M."/>
        </authorList>
    </citation>
    <scope>NUCLEOTIDE SEQUENCE [LARGE SCALE GENOMIC DNA]</scope>
    <source>
        <strain evidence="1 2">DSM 16784</strain>
    </source>
</reference>
<evidence type="ECO:0000313" key="2">
    <source>
        <dbReference type="Proteomes" id="UP001230220"/>
    </source>
</evidence>
<dbReference type="EMBL" id="JAUSUR010000007">
    <property type="protein sequence ID" value="MDQ0362721.1"/>
    <property type="molecule type" value="Genomic_DNA"/>
</dbReference>
<comment type="caution">
    <text evidence="1">The sequence shown here is derived from an EMBL/GenBank/DDBJ whole genome shotgun (WGS) entry which is preliminary data.</text>
</comment>
<proteinExistence type="predicted"/>
<name>A0ABU0E7M9_9FIRM</name>
<protein>
    <submittedName>
        <fullName evidence="1">Uncharacterized protein</fullName>
    </submittedName>
</protein>